<comment type="cofactor">
    <cofactor evidence="1">
        <name>pyridoxal 5'-phosphate</name>
        <dbReference type="ChEBI" id="CHEBI:597326"/>
    </cofactor>
</comment>
<dbReference type="InterPro" id="IPR001597">
    <property type="entry name" value="ArAA_b-elim_lyase/Thr_aldolase"/>
</dbReference>
<protein>
    <submittedName>
        <fullName evidence="5">Aminotransferase class I/II-fold pyridoxal phosphate-dependent enzyme</fullName>
    </submittedName>
</protein>
<dbReference type="InterPro" id="IPR015422">
    <property type="entry name" value="PyrdxlP-dep_Trfase_small"/>
</dbReference>
<evidence type="ECO:0000256" key="3">
    <source>
        <dbReference type="ARBA" id="ARBA00022898"/>
    </source>
</evidence>
<feature type="domain" description="Aromatic amino acid beta-eliminating lyase/threonine aldolase" evidence="4">
    <location>
        <begin position="30"/>
        <end position="289"/>
    </location>
</feature>
<dbReference type="GO" id="GO:0016829">
    <property type="term" value="F:lyase activity"/>
    <property type="evidence" value="ECO:0007669"/>
    <property type="project" value="InterPro"/>
</dbReference>
<dbReference type="Proteomes" id="UP000503278">
    <property type="component" value="Chromosome"/>
</dbReference>
<reference evidence="5 6" key="1">
    <citation type="submission" date="2020-04" db="EMBL/GenBank/DDBJ databases">
        <title>Genome sequencing of novel species.</title>
        <authorList>
            <person name="Heo J."/>
            <person name="Kim S.-J."/>
            <person name="Kim J.-S."/>
            <person name="Hong S.-B."/>
            <person name="Kwon S.-W."/>
        </authorList>
    </citation>
    <scope>NUCLEOTIDE SEQUENCE [LARGE SCALE GENOMIC DNA]</scope>
    <source>
        <strain evidence="5 6">F39-2</strain>
    </source>
</reference>
<sequence length="345" mass="38334">MKKFSFKNDYSEGAHPAILNALVSSNLAQQSGYGDDEYTQEAVQLIKQRIENPEAGVFLVSGGTQANLIVIASILRPHESVIAATTGHINVHEAGAIEATGHRIEAVPTPDGKLRPEDIFGVLGKFEEVHMTRPRLVYISNATEIGTMYSRQELVDLSACCREHHLYLFMDGARLGSALCAETNDITFADLARYTDVFYIGGTKNGALLGEAIVINHRELQNDFQYHLKQRGALMAKGRLLGVQFAEMFRSDLFFEMARHANQAAAKLSAAIQQLGFPLLTVSYTNQIFPILPADVIEQLLQQFDFYRWQKIDAQQTAIRLVTSWATPDEAVDQFIEVLTKITGK</sequence>
<evidence type="ECO:0000256" key="1">
    <source>
        <dbReference type="ARBA" id="ARBA00001933"/>
    </source>
</evidence>
<dbReference type="GO" id="GO:0006520">
    <property type="term" value="P:amino acid metabolic process"/>
    <property type="evidence" value="ECO:0007669"/>
    <property type="project" value="InterPro"/>
</dbReference>
<keyword evidence="5" id="KW-0808">Transferase</keyword>
<organism evidence="5 6">
    <name type="scientific">Mucilaginibacter robiniae</name>
    <dbReference type="NCBI Taxonomy" id="2728022"/>
    <lineage>
        <taxon>Bacteria</taxon>
        <taxon>Pseudomonadati</taxon>
        <taxon>Bacteroidota</taxon>
        <taxon>Sphingobacteriia</taxon>
        <taxon>Sphingobacteriales</taxon>
        <taxon>Sphingobacteriaceae</taxon>
        <taxon>Mucilaginibacter</taxon>
    </lineage>
</organism>
<dbReference type="InterPro" id="IPR015424">
    <property type="entry name" value="PyrdxlP-dep_Trfase"/>
</dbReference>
<dbReference type="Pfam" id="PF01212">
    <property type="entry name" value="Beta_elim_lyase"/>
    <property type="match status" value="1"/>
</dbReference>
<dbReference type="PANTHER" id="PTHR48097:SF5">
    <property type="entry name" value="LOW SPECIFICITY L-THREONINE ALDOLASE"/>
    <property type="match status" value="1"/>
</dbReference>
<dbReference type="SUPFAM" id="SSF53383">
    <property type="entry name" value="PLP-dependent transferases"/>
    <property type="match status" value="1"/>
</dbReference>
<evidence type="ECO:0000259" key="4">
    <source>
        <dbReference type="Pfam" id="PF01212"/>
    </source>
</evidence>
<keyword evidence="6" id="KW-1185">Reference proteome</keyword>
<dbReference type="RefSeq" id="WP_169606557.1">
    <property type="nucleotide sequence ID" value="NZ_CP051682.1"/>
</dbReference>
<dbReference type="KEGG" id="mrob:HH214_06515"/>
<gene>
    <name evidence="5" type="ORF">HH214_06515</name>
</gene>
<keyword evidence="5" id="KW-0032">Aminotransferase</keyword>
<dbReference type="GO" id="GO:0008483">
    <property type="term" value="F:transaminase activity"/>
    <property type="evidence" value="ECO:0007669"/>
    <property type="project" value="UniProtKB-KW"/>
</dbReference>
<keyword evidence="3" id="KW-0663">Pyridoxal phosphate</keyword>
<comment type="similarity">
    <text evidence="2">Belongs to the threonine aldolase family.</text>
</comment>
<evidence type="ECO:0000256" key="2">
    <source>
        <dbReference type="ARBA" id="ARBA00006966"/>
    </source>
</evidence>
<proteinExistence type="inferred from homology"/>
<dbReference type="PANTHER" id="PTHR48097">
    <property type="entry name" value="L-THREONINE ALDOLASE-RELATED"/>
    <property type="match status" value="1"/>
</dbReference>
<name>A0A7L5DZT8_9SPHI</name>
<evidence type="ECO:0000313" key="5">
    <source>
        <dbReference type="EMBL" id="QJD95549.1"/>
    </source>
</evidence>
<accession>A0A7L5DZT8</accession>
<dbReference type="Gene3D" id="3.40.640.10">
    <property type="entry name" value="Type I PLP-dependent aspartate aminotransferase-like (Major domain)"/>
    <property type="match status" value="1"/>
</dbReference>
<dbReference type="EMBL" id="CP051682">
    <property type="protein sequence ID" value="QJD95549.1"/>
    <property type="molecule type" value="Genomic_DNA"/>
</dbReference>
<dbReference type="InterPro" id="IPR015421">
    <property type="entry name" value="PyrdxlP-dep_Trfase_major"/>
</dbReference>
<dbReference type="AlphaFoldDB" id="A0A7L5DZT8"/>
<evidence type="ECO:0000313" key="6">
    <source>
        <dbReference type="Proteomes" id="UP000503278"/>
    </source>
</evidence>
<dbReference type="Gene3D" id="3.90.1150.10">
    <property type="entry name" value="Aspartate Aminotransferase, domain 1"/>
    <property type="match status" value="1"/>
</dbReference>